<organism evidence="1 2">
    <name type="scientific">Pleurodeles waltl</name>
    <name type="common">Iberian ribbed newt</name>
    <dbReference type="NCBI Taxonomy" id="8319"/>
    <lineage>
        <taxon>Eukaryota</taxon>
        <taxon>Metazoa</taxon>
        <taxon>Chordata</taxon>
        <taxon>Craniata</taxon>
        <taxon>Vertebrata</taxon>
        <taxon>Euteleostomi</taxon>
        <taxon>Amphibia</taxon>
        <taxon>Batrachia</taxon>
        <taxon>Caudata</taxon>
        <taxon>Salamandroidea</taxon>
        <taxon>Salamandridae</taxon>
        <taxon>Pleurodelinae</taxon>
        <taxon>Pleurodeles</taxon>
    </lineage>
</organism>
<protein>
    <submittedName>
        <fullName evidence="1">Uncharacterized protein</fullName>
    </submittedName>
</protein>
<gene>
    <name evidence="1" type="ORF">NDU88_003789</name>
</gene>
<dbReference type="AlphaFoldDB" id="A0AAV7TQP5"/>
<reference evidence="1" key="1">
    <citation type="journal article" date="2022" name="bioRxiv">
        <title>Sequencing and chromosome-scale assembly of the giantPleurodeles waltlgenome.</title>
        <authorList>
            <person name="Brown T."/>
            <person name="Elewa A."/>
            <person name="Iarovenko S."/>
            <person name="Subramanian E."/>
            <person name="Araus A.J."/>
            <person name="Petzold A."/>
            <person name="Susuki M."/>
            <person name="Suzuki K.-i.T."/>
            <person name="Hayashi T."/>
            <person name="Toyoda A."/>
            <person name="Oliveira C."/>
            <person name="Osipova E."/>
            <person name="Leigh N.D."/>
            <person name="Simon A."/>
            <person name="Yun M.H."/>
        </authorList>
    </citation>
    <scope>NUCLEOTIDE SEQUENCE</scope>
    <source>
        <strain evidence="1">20211129_DDA</strain>
        <tissue evidence="1">Liver</tissue>
    </source>
</reference>
<proteinExistence type="predicted"/>
<keyword evidence="2" id="KW-1185">Reference proteome</keyword>
<comment type="caution">
    <text evidence="1">The sequence shown here is derived from an EMBL/GenBank/DDBJ whole genome shotgun (WGS) entry which is preliminary data.</text>
</comment>
<dbReference type="Proteomes" id="UP001066276">
    <property type="component" value="Chromosome 3_2"/>
</dbReference>
<evidence type="ECO:0000313" key="2">
    <source>
        <dbReference type="Proteomes" id="UP001066276"/>
    </source>
</evidence>
<sequence>MRLPPAPQATEAFRDFLGEGEVSSSPLALPTASEAFRGFLGEGEASSSPLALPTATEAFRGFLGEGEASSSPLASPMVLWPKAGPSGAPGALLGAIPTPGHR</sequence>
<accession>A0AAV7TQP5</accession>
<name>A0AAV7TQP5_PLEWA</name>
<evidence type="ECO:0000313" key="1">
    <source>
        <dbReference type="EMBL" id="KAJ1178544.1"/>
    </source>
</evidence>
<dbReference type="EMBL" id="JANPWB010000006">
    <property type="protein sequence ID" value="KAJ1178544.1"/>
    <property type="molecule type" value="Genomic_DNA"/>
</dbReference>